<gene>
    <name evidence="1" type="ORF">FCULG_00010423</name>
    <name evidence="2" type="ORF">HYE67_005805</name>
</gene>
<protein>
    <submittedName>
        <fullName evidence="1">Uncharacterized protein</fullName>
    </submittedName>
</protein>
<proteinExistence type="predicted"/>
<dbReference type="EMBL" id="PVEM01000028">
    <property type="protein sequence ID" value="PTD01938.1"/>
    <property type="molecule type" value="Genomic_DNA"/>
</dbReference>
<evidence type="ECO:0000313" key="3">
    <source>
        <dbReference type="Proteomes" id="UP000241587"/>
    </source>
</evidence>
<dbReference type="Proteomes" id="UP000241587">
    <property type="component" value="Unassembled WGS sequence"/>
</dbReference>
<keyword evidence="3" id="KW-1185">Reference proteome</keyword>
<dbReference type="OrthoDB" id="5242705at2759"/>
<accession>A0A2T4GED4</accession>
<evidence type="ECO:0000313" key="1">
    <source>
        <dbReference type="EMBL" id="PTD01938.1"/>
    </source>
</evidence>
<name>A0A2T4GED4_FUSCU</name>
<reference evidence="2" key="2">
    <citation type="submission" date="2020-11" db="EMBL/GenBank/DDBJ databases">
        <title>The chromosome-scale genome resource for two endophytic Fusarium species: F. culmorum and F. pseudograminearum.</title>
        <authorList>
            <person name="Yuan Z."/>
        </authorList>
    </citation>
    <scope>NUCLEOTIDE SEQUENCE</scope>
    <source>
        <strain evidence="2">Class2-1B</strain>
    </source>
</reference>
<dbReference type="Proteomes" id="UP000663297">
    <property type="component" value="Chromosome 3"/>
</dbReference>
<dbReference type="EMBL" id="CP064749">
    <property type="protein sequence ID" value="QPC63574.1"/>
    <property type="molecule type" value="Genomic_DNA"/>
</dbReference>
<organism evidence="1 3">
    <name type="scientific">Fusarium culmorum</name>
    <dbReference type="NCBI Taxonomy" id="5516"/>
    <lineage>
        <taxon>Eukaryota</taxon>
        <taxon>Fungi</taxon>
        <taxon>Dikarya</taxon>
        <taxon>Ascomycota</taxon>
        <taxon>Pezizomycotina</taxon>
        <taxon>Sordariomycetes</taxon>
        <taxon>Hypocreomycetidae</taxon>
        <taxon>Hypocreales</taxon>
        <taxon>Nectriaceae</taxon>
        <taxon>Fusarium</taxon>
    </lineage>
</organism>
<sequence length="146" mass="16364">MDQFETSSRDGAVATVQPLLEIPQQRSSRPSSLEIQTEDLGGKSALHRPASSLIRLWGLEINWAALGALATIALLAFEPFTQAILASEDREVVLKPKKYAELARKNNQSIESALSIDESEPDTYKVQDRKHEFKLVQLRRKSSLYI</sequence>
<dbReference type="AlphaFoldDB" id="A0A2T4GED4"/>
<reference evidence="1 3" key="1">
    <citation type="submission" date="2018-02" db="EMBL/GenBank/DDBJ databases">
        <title>Fusarium culmorum secondary metabolites in fungal-bacterial-plant interactions.</title>
        <authorList>
            <person name="Schmidt R."/>
        </authorList>
    </citation>
    <scope>NUCLEOTIDE SEQUENCE [LARGE SCALE GENOMIC DNA]</scope>
    <source>
        <strain evidence="1 3">PV</strain>
    </source>
</reference>
<evidence type="ECO:0000313" key="2">
    <source>
        <dbReference type="EMBL" id="QPC63574.1"/>
    </source>
</evidence>